<dbReference type="EMBL" id="MHCQ01000046">
    <property type="protein sequence ID" value="OGY23116.1"/>
    <property type="molecule type" value="Genomic_DNA"/>
</dbReference>
<dbReference type="SMART" id="SM00854">
    <property type="entry name" value="PGA_cap"/>
    <property type="match status" value="1"/>
</dbReference>
<dbReference type="Proteomes" id="UP000177103">
    <property type="component" value="Unassembled WGS sequence"/>
</dbReference>
<dbReference type="InterPro" id="IPR019079">
    <property type="entry name" value="Capsule_synth_CapA"/>
</dbReference>
<comment type="caution">
    <text evidence="3">The sequence shown here is derived from an EMBL/GenBank/DDBJ whole genome shotgun (WGS) entry which is preliminary data.</text>
</comment>
<proteinExistence type="inferred from homology"/>
<dbReference type="CDD" id="cd07381">
    <property type="entry name" value="MPP_CapA"/>
    <property type="match status" value="1"/>
</dbReference>
<sequence length="362" mass="40652">MKLKVLILLFAPVAIFFLIFRNLPSSSISPLSSLTPGSSLSSPKPKEITLPKVTLDNIFSSNEADLKNLDQLKIVKIVATGDVIPARTTNYQMVTLGNFKYPFEKTFDFLKSADLTVIDLESSLTQGCKVTREGMQFCGDPRFTEGLEFAGVDIASLENNHIGNYGKEGINQTKRFLEQEGIDWVDKDNILYKEIKSTKFSFLAFNGVGGNFNRVLMTNKIKEARKNSQVVIVSLHWGKEYTYDPEPSPGIANDDPKEIAKEAIDSGADLIIGNHPHWVQGIQIYADKFISYAHGNFIFDQMWSTETRQGVIGIYTFYEDKLIDVEFKPIIIDNYAQPHFVEGEDAVKILTPMKESSLKLKI</sequence>
<dbReference type="AlphaFoldDB" id="A0A1G1W5Z9"/>
<reference evidence="3 4" key="1">
    <citation type="journal article" date="2016" name="Nat. Commun.">
        <title>Thousands of microbial genomes shed light on interconnected biogeochemical processes in an aquifer system.</title>
        <authorList>
            <person name="Anantharaman K."/>
            <person name="Brown C.T."/>
            <person name="Hug L.A."/>
            <person name="Sharon I."/>
            <person name="Castelle C.J."/>
            <person name="Probst A.J."/>
            <person name="Thomas B.C."/>
            <person name="Singh A."/>
            <person name="Wilkins M.J."/>
            <person name="Karaoz U."/>
            <person name="Brodie E.L."/>
            <person name="Williams K.H."/>
            <person name="Hubbard S.S."/>
            <person name="Banfield J.F."/>
        </authorList>
    </citation>
    <scope>NUCLEOTIDE SEQUENCE [LARGE SCALE GENOMIC DNA]</scope>
</reference>
<protein>
    <recommendedName>
        <fullName evidence="2">Capsule synthesis protein CapA domain-containing protein</fullName>
    </recommendedName>
</protein>
<evidence type="ECO:0000256" key="1">
    <source>
        <dbReference type="ARBA" id="ARBA00005662"/>
    </source>
</evidence>
<evidence type="ECO:0000313" key="4">
    <source>
        <dbReference type="Proteomes" id="UP000177103"/>
    </source>
</evidence>
<comment type="similarity">
    <text evidence="1">Belongs to the CapA family.</text>
</comment>
<evidence type="ECO:0000313" key="3">
    <source>
        <dbReference type="EMBL" id="OGY23116.1"/>
    </source>
</evidence>
<dbReference type="PANTHER" id="PTHR33393:SF13">
    <property type="entry name" value="PGA BIOSYNTHESIS PROTEIN CAPA"/>
    <property type="match status" value="1"/>
</dbReference>
<organism evidence="3 4">
    <name type="scientific">Candidatus Woykebacteria bacterium RBG_13_40_7b</name>
    <dbReference type="NCBI Taxonomy" id="1802594"/>
    <lineage>
        <taxon>Bacteria</taxon>
        <taxon>Candidatus Woykeibacteriota</taxon>
    </lineage>
</organism>
<feature type="domain" description="Capsule synthesis protein CapA" evidence="2">
    <location>
        <begin position="76"/>
        <end position="301"/>
    </location>
</feature>
<evidence type="ECO:0000259" key="2">
    <source>
        <dbReference type="SMART" id="SM00854"/>
    </source>
</evidence>
<dbReference type="SUPFAM" id="SSF56300">
    <property type="entry name" value="Metallo-dependent phosphatases"/>
    <property type="match status" value="1"/>
</dbReference>
<dbReference type="PANTHER" id="PTHR33393">
    <property type="entry name" value="POLYGLUTAMINE SYNTHESIS ACCESSORY PROTEIN RV0574C-RELATED"/>
    <property type="match status" value="1"/>
</dbReference>
<dbReference type="InterPro" id="IPR052169">
    <property type="entry name" value="CW_Biosynth-Accessory"/>
</dbReference>
<name>A0A1G1W5Z9_9BACT</name>
<dbReference type="Pfam" id="PF09587">
    <property type="entry name" value="PGA_cap"/>
    <property type="match status" value="1"/>
</dbReference>
<dbReference type="Gene3D" id="3.60.21.10">
    <property type="match status" value="1"/>
</dbReference>
<dbReference type="InterPro" id="IPR029052">
    <property type="entry name" value="Metallo-depent_PP-like"/>
</dbReference>
<accession>A0A1G1W5Z9</accession>
<gene>
    <name evidence="3" type="ORF">A2Y57_03200</name>
</gene>